<name>A0A811V0K9_CERCA</name>
<dbReference type="GO" id="GO:0016787">
    <property type="term" value="F:hydrolase activity"/>
    <property type="evidence" value="ECO:0007669"/>
    <property type="project" value="UniProtKB-KW"/>
</dbReference>
<dbReference type="InterPro" id="IPR000073">
    <property type="entry name" value="AB_hydrolase_1"/>
</dbReference>
<dbReference type="Gene3D" id="3.40.50.1820">
    <property type="entry name" value="alpha/beta hydrolase"/>
    <property type="match status" value="1"/>
</dbReference>
<dbReference type="Proteomes" id="UP000606786">
    <property type="component" value="Unassembled WGS sequence"/>
</dbReference>
<gene>
    <name evidence="4" type="ORF">CCAP1982_LOCUS11399</name>
</gene>
<sequence length="400" mass="46621">MSETMPREYEDVRISVPWGHIAGRWYGERNLRPILAIHGWLDNLGTWDTLIPLLPQHIGIFCIDLPGHGCSSHYPKGIPYHGIDYVNVIIRVMKEYKWQKVSLLAHSLGSIVCFTYASLYPRTVDMLIAVDAIKGINLPPEYQLKLLRTSAEKTLVEDERTEKSIMYEPPSYTYEQLKQVLYEGSNRSVDIDNCKYLLNRNVTKSIKFPEKYFFSRDGRLKYYIPLPTQPALILEMAKRIKNVPYLVIKGSLSNFIGEDSNEVIAVLRQNNRHFEFHEIDGTHHVHLNNAAECAAVINPFINAHRPAMPNTWAVDDDDGVAKKRNRNGARERFRWLRKSRQQNLDSEMEYQEEPTANFDENEYFQLLQNEDIEKYAESYDQMDQQYETPTQDLTDIHFLD</sequence>
<organism evidence="4 5">
    <name type="scientific">Ceratitis capitata</name>
    <name type="common">Mediterranean fruit fly</name>
    <name type="synonym">Tephritis capitata</name>
    <dbReference type="NCBI Taxonomy" id="7213"/>
    <lineage>
        <taxon>Eukaryota</taxon>
        <taxon>Metazoa</taxon>
        <taxon>Ecdysozoa</taxon>
        <taxon>Arthropoda</taxon>
        <taxon>Hexapoda</taxon>
        <taxon>Insecta</taxon>
        <taxon>Pterygota</taxon>
        <taxon>Neoptera</taxon>
        <taxon>Endopterygota</taxon>
        <taxon>Diptera</taxon>
        <taxon>Brachycera</taxon>
        <taxon>Muscomorpha</taxon>
        <taxon>Tephritoidea</taxon>
        <taxon>Tephritidae</taxon>
        <taxon>Ceratitis</taxon>
        <taxon>Ceratitis</taxon>
    </lineage>
</organism>
<dbReference type="InterPro" id="IPR050266">
    <property type="entry name" value="AB_hydrolase_sf"/>
</dbReference>
<evidence type="ECO:0000313" key="5">
    <source>
        <dbReference type="Proteomes" id="UP000606786"/>
    </source>
</evidence>
<dbReference type="SUPFAM" id="SSF53474">
    <property type="entry name" value="alpha/beta-Hydrolases"/>
    <property type="match status" value="1"/>
</dbReference>
<dbReference type="EMBL" id="CAJHJT010000034">
    <property type="protein sequence ID" value="CAD7002933.1"/>
    <property type="molecule type" value="Genomic_DNA"/>
</dbReference>
<evidence type="ECO:0000259" key="3">
    <source>
        <dbReference type="Pfam" id="PF00561"/>
    </source>
</evidence>
<reference evidence="4" key="1">
    <citation type="submission" date="2020-11" db="EMBL/GenBank/DDBJ databases">
        <authorList>
            <person name="Whitehead M."/>
        </authorList>
    </citation>
    <scope>NUCLEOTIDE SEQUENCE</scope>
    <source>
        <strain evidence="4">EGII</strain>
    </source>
</reference>
<keyword evidence="5" id="KW-1185">Reference proteome</keyword>
<dbReference type="InterPro" id="IPR029058">
    <property type="entry name" value="AB_hydrolase_fold"/>
</dbReference>
<evidence type="ECO:0000313" key="4">
    <source>
        <dbReference type="EMBL" id="CAD7002933.1"/>
    </source>
</evidence>
<keyword evidence="2" id="KW-0378">Hydrolase</keyword>
<comment type="similarity">
    <text evidence="1">Belongs to the AB hydrolase superfamily.</text>
</comment>
<evidence type="ECO:0000256" key="1">
    <source>
        <dbReference type="ARBA" id="ARBA00008645"/>
    </source>
</evidence>
<accession>A0A811V0K9</accession>
<dbReference type="OrthoDB" id="190201at2759"/>
<evidence type="ECO:0000256" key="2">
    <source>
        <dbReference type="ARBA" id="ARBA00022801"/>
    </source>
</evidence>
<dbReference type="PANTHER" id="PTHR43798">
    <property type="entry name" value="MONOACYLGLYCEROL LIPASE"/>
    <property type="match status" value="1"/>
</dbReference>
<dbReference type="Pfam" id="PF00561">
    <property type="entry name" value="Abhydrolase_1"/>
    <property type="match status" value="1"/>
</dbReference>
<protein>
    <submittedName>
        <fullName evidence="4">(Mediterranean fruit fly) hypothetical protein</fullName>
    </submittedName>
</protein>
<comment type="caution">
    <text evidence="4">The sequence shown here is derived from an EMBL/GenBank/DDBJ whole genome shotgun (WGS) entry which is preliminary data.</text>
</comment>
<dbReference type="GO" id="GO:0016020">
    <property type="term" value="C:membrane"/>
    <property type="evidence" value="ECO:0007669"/>
    <property type="project" value="TreeGrafter"/>
</dbReference>
<dbReference type="PANTHER" id="PTHR43798:SF14">
    <property type="entry name" value="SERINE HYDROLASE-LIKE PROTEIN DDB_G0286239"/>
    <property type="match status" value="1"/>
</dbReference>
<proteinExistence type="inferred from homology"/>
<feature type="domain" description="AB hydrolase-1" evidence="3">
    <location>
        <begin position="33"/>
        <end position="289"/>
    </location>
</feature>
<dbReference type="AlphaFoldDB" id="A0A811V0K9"/>